<dbReference type="EMBL" id="PDJQ01000001">
    <property type="protein sequence ID" value="PFG73232.1"/>
    <property type="molecule type" value="Genomic_DNA"/>
</dbReference>
<dbReference type="RefSeq" id="WP_165772442.1">
    <property type="nucleotide sequence ID" value="NZ_PDJQ01000001.1"/>
</dbReference>
<accession>A0A2A9HDK8</accession>
<protein>
    <submittedName>
        <fullName evidence="2">Uncharacterized protein</fullName>
    </submittedName>
</protein>
<evidence type="ECO:0000313" key="3">
    <source>
        <dbReference type="Proteomes" id="UP000223071"/>
    </source>
</evidence>
<proteinExistence type="predicted"/>
<feature type="region of interest" description="Disordered" evidence="1">
    <location>
        <begin position="33"/>
        <end position="56"/>
    </location>
</feature>
<reference evidence="2 3" key="1">
    <citation type="submission" date="2017-09" db="EMBL/GenBank/DDBJ databases">
        <title>Sequencing the genomes of two abundant thermophiles in Great Basin hot springs: Thermocrinis jamiesonii and novel Chloroflexi Thermoflexus hugenholtzii.</title>
        <authorList>
            <person name="Hedlund B."/>
        </authorList>
    </citation>
    <scope>NUCLEOTIDE SEQUENCE [LARGE SCALE GENOMIC DNA]</scope>
    <source>
        <strain evidence="2 3">G233</strain>
    </source>
</reference>
<gene>
    <name evidence="2" type="ORF">A9A59_0427</name>
</gene>
<sequence>MGWEERARKLEARRRRMRVSGRGLLTVLPQAERKRLERLAKRQGNGRPGRKGPKRA</sequence>
<organism evidence="2 3">
    <name type="scientific">Tepidiforma thermophila (strain KCTC 52669 / CGMCC 1.13589 / G233)</name>
    <dbReference type="NCBI Taxonomy" id="2761530"/>
    <lineage>
        <taxon>Bacteria</taxon>
        <taxon>Bacillati</taxon>
        <taxon>Chloroflexota</taxon>
        <taxon>Tepidiformia</taxon>
        <taxon>Tepidiformales</taxon>
        <taxon>Tepidiformaceae</taxon>
        <taxon>Tepidiforma</taxon>
    </lineage>
</organism>
<evidence type="ECO:0000313" key="2">
    <source>
        <dbReference type="EMBL" id="PFG73232.1"/>
    </source>
</evidence>
<comment type="caution">
    <text evidence="2">The sequence shown here is derived from an EMBL/GenBank/DDBJ whole genome shotgun (WGS) entry which is preliminary data.</text>
</comment>
<evidence type="ECO:0000256" key="1">
    <source>
        <dbReference type="SAM" id="MobiDB-lite"/>
    </source>
</evidence>
<dbReference type="Proteomes" id="UP000223071">
    <property type="component" value="Unassembled WGS sequence"/>
</dbReference>
<dbReference type="AlphaFoldDB" id="A0A2A9HDK8"/>
<name>A0A2A9HDK8_TEPT2</name>
<keyword evidence="3" id="KW-1185">Reference proteome</keyword>